<gene>
    <name evidence="10" type="ORF">FWK35_00017778</name>
</gene>
<dbReference type="CDD" id="cd00672">
    <property type="entry name" value="CysRS_core"/>
    <property type="match status" value="1"/>
</dbReference>
<proteinExistence type="predicted"/>
<dbReference type="GO" id="GO:0006423">
    <property type="term" value="P:cysteinyl-tRNA aminoacylation"/>
    <property type="evidence" value="ECO:0007669"/>
    <property type="project" value="TreeGrafter"/>
</dbReference>
<dbReference type="Pfam" id="PF01406">
    <property type="entry name" value="tRNA-synt_1e"/>
    <property type="match status" value="1"/>
</dbReference>
<accession>A0A6G0YHX9</accession>
<sequence>MATTKRSQPAWSCDQVSDTPCLKLFNSLTRKKEIFIPKNENKVHWYSCGPTVYDASHMGHARSYITFDILRRVLKDYFRYDVEYVMNITDIDDKIIKRARQLHLFEEYVKTATDKQIVQKDILLALGNLKKDIEQMDPDKKVMTLKAIEKLTSVSKLIEGSSLDDIKLALNEIKDSFGAYLDTLNSADVPDNSIFESLPRFWESNFHSNMASLNILPPDKLSRVSEYVPEIIAYIETIIQNGYAYESNGSVYFDVAAFDSQPIHHYAKLVPEAYGDSKSLQDGEGDLTTSAVNEKRSPNDFALWKKSKKGQTLDIHTGGIDLKFPHHDNEIAQAEAYYNNKEWVRYFLHSGHLTISGCKMSKSLKNFITIEDALKKNTSRQLRLAFLLHSWKDTLDYSESTMESAMACEKLLNEFFLNVKHVTKRNDINKLAIGYSKWLSSEIELSKKFNLCKSNVHAALCDNIDTKTVLEAIRECISACNVYLRDCDSSAVNHTLLLDIAKYITEILKVFGIKTADEIGFPVSDGNSSSDVETIVTPYLNILSDFRDSVRAIARSISSKDILILCDKLRDEILPDNGVRLEDFDGKPTAIKFVGREAILRERKAKAKAEAEKLAEKERKKKEQDQAKAKKEELKKIHPKDLFKLETDKYSEFDENGLPTIDIQGNKISKGLTKKLQKIQSTHATLHKEYLESIEKI</sequence>
<dbReference type="GO" id="GO:0004817">
    <property type="term" value="F:cysteine-tRNA ligase activity"/>
    <property type="evidence" value="ECO:0007669"/>
    <property type="project" value="TreeGrafter"/>
</dbReference>
<evidence type="ECO:0000256" key="4">
    <source>
        <dbReference type="ARBA" id="ARBA00022741"/>
    </source>
</evidence>
<dbReference type="Proteomes" id="UP000478052">
    <property type="component" value="Unassembled WGS sequence"/>
</dbReference>
<dbReference type="PANTHER" id="PTHR10890:SF3">
    <property type="entry name" value="CYSTEINE--TRNA LIGASE, CYTOPLASMIC"/>
    <property type="match status" value="1"/>
</dbReference>
<keyword evidence="8" id="KW-0175">Coiled coil</keyword>
<name>A0A6G0YHX9_APHCR</name>
<dbReference type="PRINTS" id="PR00983">
    <property type="entry name" value="TRNASYNTHCYS"/>
</dbReference>
<evidence type="ECO:0000313" key="10">
    <source>
        <dbReference type="EMBL" id="KAF0756053.1"/>
    </source>
</evidence>
<dbReference type="SUPFAM" id="SSF47323">
    <property type="entry name" value="Anticodon-binding domain of a subclass of class I aminoacyl-tRNA synthetases"/>
    <property type="match status" value="1"/>
</dbReference>
<comment type="caution">
    <text evidence="10">The sequence shown here is derived from an EMBL/GenBank/DDBJ whole genome shotgun (WGS) entry which is preliminary data.</text>
</comment>
<dbReference type="PANTHER" id="PTHR10890">
    <property type="entry name" value="CYSTEINYL-TRNA SYNTHETASE"/>
    <property type="match status" value="1"/>
</dbReference>
<evidence type="ECO:0000256" key="7">
    <source>
        <dbReference type="ARBA" id="ARBA00039362"/>
    </source>
</evidence>
<dbReference type="EMBL" id="VUJU01003949">
    <property type="protein sequence ID" value="KAF0756053.1"/>
    <property type="molecule type" value="Genomic_DNA"/>
</dbReference>
<dbReference type="InterPro" id="IPR014729">
    <property type="entry name" value="Rossmann-like_a/b/a_fold"/>
</dbReference>
<keyword evidence="11" id="KW-1185">Reference proteome</keyword>
<evidence type="ECO:0000256" key="5">
    <source>
        <dbReference type="ARBA" id="ARBA00022833"/>
    </source>
</evidence>
<dbReference type="OrthoDB" id="438179at2759"/>
<evidence type="ECO:0000256" key="8">
    <source>
        <dbReference type="SAM" id="Coils"/>
    </source>
</evidence>
<feature type="domain" description="tRNA synthetases class I catalytic" evidence="9">
    <location>
        <begin position="37"/>
        <end position="311"/>
    </location>
</feature>
<keyword evidence="5" id="KW-0862">Zinc</keyword>
<keyword evidence="6" id="KW-0067">ATP-binding</keyword>
<dbReference type="InterPro" id="IPR024909">
    <property type="entry name" value="Cys-tRNA/MSH_ligase"/>
</dbReference>
<protein>
    <recommendedName>
        <fullName evidence="7">Cysteine--tRNA ligase, cytoplasmic</fullName>
    </recommendedName>
</protein>
<evidence type="ECO:0000256" key="1">
    <source>
        <dbReference type="ARBA" id="ARBA00001947"/>
    </source>
</evidence>
<dbReference type="Gene3D" id="3.40.50.620">
    <property type="entry name" value="HUPs"/>
    <property type="match status" value="2"/>
</dbReference>
<organism evidence="10 11">
    <name type="scientific">Aphis craccivora</name>
    <name type="common">Cowpea aphid</name>
    <dbReference type="NCBI Taxonomy" id="307492"/>
    <lineage>
        <taxon>Eukaryota</taxon>
        <taxon>Metazoa</taxon>
        <taxon>Ecdysozoa</taxon>
        <taxon>Arthropoda</taxon>
        <taxon>Hexapoda</taxon>
        <taxon>Insecta</taxon>
        <taxon>Pterygota</taxon>
        <taxon>Neoptera</taxon>
        <taxon>Paraneoptera</taxon>
        <taxon>Hemiptera</taxon>
        <taxon>Sternorrhyncha</taxon>
        <taxon>Aphidomorpha</taxon>
        <taxon>Aphidoidea</taxon>
        <taxon>Aphididae</taxon>
        <taxon>Aphidini</taxon>
        <taxon>Aphis</taxon>
        <taxon>Aphis</taxon>
    </lineage>
</organism>
<dbReference type="GO" id="GO:0046872">
    <property type="term" value="F:metal ion binding"/>
    <property type="evidence" value="ECO:0007669"/>
    <property type="project" value="UniProtKB-KW"/>
</dbReference>
<keyword evidence="2 10" id="KW-0436">Ligase</keyword>
<feature type="coiled-coil region" evidence="8">
    <location>
        <begin position="597"/>
        <end position="637"/>
    </location>
</feature>
<reference evidence="10 11" key="1">
    <citation type="submission" date="2019-08" db="EMBL/GenBank/DDBJ databases">
        <title>Whole genome of Aphis craccivora.</title>
        <authorList>
            <person name="Voronova N.V."/>
            <person name="Shulinski R.S."/>
            <person name="Bandarenka Y.V."/>
            <person name="Zhorov D.G."/>
            <person name="Warner D."/>
        </authorList>
    </citation>
    <scope>NUCLEOTIDE SEQUENCE [LARGE SCALE GENOMIC DNA]</scope>
    <source>
        <strain evidence="10">180601</strain>
        <tissue evidence="10">Whole Body</tissue>
    </source>
</reference>
<evidence type="ECO:0000256" key="3">
    <source>
        <dbReference type="ARBA" id="ARBA00022723"/>
    </source>
</evidence>
<evidence type="ECO:0000256" key="2">
    <source>
        <dbReference type="ARBA" id="ARBA00022598"/>
    </source>
</evidence>
<dbReference type="GO" id="GO:0005737">
    <property type="term" value="C:cytoplasm"/>
    <property type="evidence" value="ECO:0007669"/>
    <property type="project" value="TreeGrafter"/>
</dbReference>
<dbReference type="AlphaFoldDB" id="A0A6G0YHX9"/>
<keyword evidence="3" id="KW-0479">Metal-binding</keyword>
<dbReference type="InterPro" id="IPR032678">
    <property type="entry name" value="tRNA-synt_1_cat_dom"/>
</dbReference>
<dbReference type="InterPro" id="IPR009080">
    <property type="entry name" value="tRNAsynth_Ia_anticodon-bd"/>
</dbReference>
<evidence type="ECO:0000259" key="9">
    <source>
        <dbReference type="Pfam" id="PF01406"/>
    </source>
</evidence>
<evidence type="ECO:0000256" key="6">
    <source>
        <dbReference type="ARBA" id="ARBA00022840"/>
    </source>
</evidence>
<dbReference type="SUPFAM" id="SSF52374">
    <property type="entry name" value="Nucleotidylyl transferase"/>
    <property type="match status" value="1"/>
</dbReference>
<dbReference type="GO" id="GO:0005524">
    <property type="term" value="F:ATP binding"/>
    <property type="evidence" value="ECO:0007669"/>
    <property type="project" value="UniProtKB-KW"/>
</dbReference>
<evidence type="ECO:0000313" key="11">
    <source>
        <dbReference type="Proteomes" id="UP000478052"/>
    </source>
</evidence>
<keyword evidence="4" id="KW-0547">Nucleotide-binding</keyword>
<comment type="cofactor">
    <cofactor evidence="1">
        <name>Zn(2+)</name>
        <dbReference type="ChEBI" id="CHEBI:29105"/>
    </cofactor>
</comment>